<evidence type="ECO:0000313" key="3">
    <source>
        <dbReference type="Proteomes" id="UP000005845"/>
    </source>
</evidence>
<evidence type="ECO:0000256" key="1">
    <source>
        <dbReference type="SAM" id="MobiDB-lite"/>
    </source>
</evidence>
<name>H5U5B2_9ACTN</name>
<dbReference type="EMBL" id="BAFC01000115">
    <property type="protein sequence ID" value="GAB40920.1"/>
    <property type="molecule type" value="Genomic_DNA"/>
</dbReference>
<reference evidence="2 3" key="1">
    <citation type="submission" date="2012-02" db="EMBL/GenBank/DDBJ databases">
        <title>Whole genome shotgun sequence of Gordonia sputi NBRC 100414.</title>
        <authorList>
            <person name="Yoshida I."/>
            <person name="Hosoyama A."/>
            <person name="Tsuchikane K."/>
            <person name="Katsumata H."/>
            <person name="Yamazaki S."/>
            <person name="Fujita N."/>
        </authorList>
    </citation>
    <scope>NUCLEOTIDE SEQUENCE [LARGE SCALE GENOMIC DNA]</scope>
    <source>
        <strain evidence="2 3">NBRC 100414</strain>
    </source>
</reference>
<comment type="caution">
    <text evidence="2">The sequence shown here is derived from an EMBL/GenBank/DDBJ whole genome shotgun (WGS) entry which is preliminary data.</text>
</comment>
<sequence length="202" mass="21818">MTNTYTDQPSHIEASPASSRIRIVPAPDYETRGSLTGSTRDERSAAAPARRAPEMPGASTRTAARATSRTGSGATAIAARDFSVGTLTMIFEVIARRRPASHLQHRVGIQVDDQIDALARAGAAGHDMCIPTVRRVHVQMCDAGSAEIFGTYSRQGRSRAFAGRIERVPCRVRVAGQAARGRYSPVATRVEYRWQLVVLTLG</sequence>
<dbReference type="InterPro" id="IPR045596">
    <property type="entry name" value="DUF6459"/>
</dbReference>
<protein>
    <submittedName>
        <fullName evidence="2">Uncharacterized protein</fullName>
    </submittedName>
</protein>
<feature type="region of interest" description="Disordered" evidence="1">
    <location>
        <begin position="1"/>
        <end position="72"/>
    </location>
</feature>
<dbReference type="RefSeq" id="WP_005208009.1">
    <property type="nucleotide sequence ID" value="NZ_BAFC01000115.1"/>
</dbReference>
<accession>H5U5B2</accession>
<dbReference type="Pfam" id="PF20060">
    <property type="entry name" value="DUF6459"/>
    <property type="match status" value="1"/>
</dbReference>
<keyword evidence="3" id="KW-1185">Reference proteome</keyword>
<evidence type="ECO:0000313" key="2">
    <source>
        <dbReference type="EMBL" id="GAB40920.1"/>
    </source>
</evidence>
<proteinExistence type="predicted"/>
<organism evidence="2 3">
    <name type="scientific">Gordonia sputi NBRC 100414</name>
    <dbReference type="NCBI Taxonomy" id="1089453"/>
    <lineage>
        <taxon>Bacteria</taxon>
        <taxon>Bacillati</taxon>
        <taxon>Actinomycetota</taxon>
        <taxon>Actinomycetes</taxon>
        <taxon>Mycobacteriales</taxon>
        <taxon>Gordoniaceae</taxon>
        <taxon>Gordonia</taxon>
    </lineage>
</organism>
<feature type="compositionally biased region" description="Low complexity" evidence="1">
    <location>
        <begin position="57"/>
        <end position="72"/>
    </location>
</feature>
<gene>
    <name evidence="2" type="ORF">GOSPT_117_00430</name>
</gene>
<dbReference type="Proteomes" id="UP000005845">
    <property type="component" value="Unassembled WGS sequence"/>
</dbReference>
<dbReference type="eggNOG" id="ENOG50332RH">
    <property type="taxonomic scope" value="Bacteria"/>
</dbReference>
<dbReference type="AlphaFoldDB" id="H5U5B2"/>